<organism evidence="1 2">
    <name type="scientific">Thiocapsa roseopersicina</name>
    <dbReference type="NCBI Taxonomy" id="1058"/>
    <lineage>
        <taxon>Bacteria</taxon>
        <taxon>Pseudomonadati</taxon>
        <taxon>Pseudomonadota</taxon>
        <taxon>Gammaproteobacteria</taxon>
        <taxon>Chromatiales</taxon>
        <taxon>Chromatiaceae</taxon>
        <taxon>Thiocapsa</taxon>
    </lineage>
</organism>
<name>A0A1H3DP81_THIRO</name>
<dbReference type="STRING" id="1058.SAMN05421783_1552"/>
<dbReference type="EMBL" id="FNNZ01000055">
    <property type="protein sequence ID" value="SDX68332.1"/>
    <property type="molecule type" value="Genomic_DNA"/>
</dbReference>
<proteinExistence type="predicted"/>
<evidence type="ECO:0000313" key="1">
    <source>
        <dbReference type="EMBL" id="SDX68332.1"/>
    </source>
</evidence>
<gene>
    <name evidence="1" type="ORF">SAMN05421783_1552</name>
</gene>
<evidence type="ECO:0000313" key="2">
    <source>
        <dbReference type="Proteomes" id="UP000198816"/>
    </source>
</evidence>
<accession>A0A1H3DP81</accession>
<dbReference type="Proteomes" id="UP000198816">
    <property type="component" value="Unassembled WGS sequence"/>
</dbReference>
<sequence>MRDTLIDDKTESECIIAAVISAIWSLERWHDVGDRLYAIRIALIYVAPSHPVIDDAGFLAGIASMRARA</sequence>
<dbReference type="OrthoDB" id="9853235at2"/>
<dbReference type="AlphaFoldDB" id="A0A1H3DP81"/>
<keyword evidence="2" id="KW-1185">Reference proteome</keyword>
<dbReference type="RefSeq" id="WP_093038559.1">
    <property type="nucleotide sequence ID" value="NZ_FNNZ01000055.1"/>
</dbReference>
<reference evidence="2" key="1">
    <citation type="submission" date="2016-10" db="EMBL/GenBank/DDBJ databases">
        <authorList>
            <person name="Varghese N."/>
            <person name="Submissions S."/>
        </authorList>
    </citation>
    <scope>NUCLEOTIDE SEQUENCE [LARGE SCALE GENOMIC DNA]</scope>
    <source>
        <strain evidence="2">DSM 217</strain>
    </source>
</reference>
<protein>
    <submittedName>
        <fullName evidence="1">Uncharacterized protein</fullName>
    </submittedName>
</protein>